<keyword evidence="2" id="KW-1185">Reference proteome</keyword>
<protein>
    <submittedName>
        <fullName evidence="1">Uncharacterized protein, UPF0262 family</fullName>
    </submittedName>
</protein>
<dbReference type="Pfam" id="PF06793">
    <property type="entry name" value="UPF0262"/>
    <property type="match status" value="1"/>
</dbReference>
<dbReference type="InterPro" id="IPR008321">
    <property type="entry name" value="UCP032146"/>
</dbReference>
<dbReference type="AlphaFoldDB" id="A0A212R071"/>
<organism evidence="1 2">
    <name type="scientific">Arboricoccus pini</name>
    <dbReference type="NCBI Taxonomy" id="1963835"/>
    <lineage>
        <taxon>Bacteria</taxon>
        <taxon>Pseudomonadati</taxon>
        <taxon>Pseudomonadota</taxon>
        <taxon>Alphaproteobacteria</taxon>
        <taxon>Geminicoccales</taxon>
        <taxon>Geminicoccaceae</taxon>
        <taxon>Arboricoccus</taxon>
    </lineage>
</organism>
<dbReference type="Proteomes" id="UP000197065">
    <property type="component" value="Unassembled WGS sequence"/>
</dbReference>
<accession>A0A212R071</accession>
<dbReference type="RefSeq" id="WP_088560820.1">
    <property type="nucleotide sequence ID" value="NZ_FYEH01000004.1"/>
</dbReference>
<reference evidence="1 2" key="1">
    <citation type="submission" date="2017-06" db="EMBL/GenBank/DDBJ databases">
        <authorList>
            <person name="Kim H.J."/>
            <person name="Triplett B.A."/>
        </authorList>
    </citation>
    <scope>NUCLEOTIDE SEQUENCE [LARGE SCALE GENOMIC DNA]</scope>
    <source>
        <strain evidence="1 2">B29T1</strain>
    </source>
</reference>
<name>A0A212R071_9PROT</name>
<dbReference type="EMBL" id="FYEH01000004">
    <property type="protein sequence ID" value="SNB65359.1"/>
    <property type="molecule type" value="Genomic_DNA"/>
</dbReference>
<dbReference type="NCBIfam" id="NF002769">
    <property type="entry name" value="PRK02853.1"/>
    <property type="match status" value="1"/>
</dbReference>
<dbReference type="OrthoDB" id="9798434at2"/>
<evidence type="ECO:0000313" key="1">
    <source>
        <dbReference type="EMBL" id="SNB65359.1"/>
    </source>
</evidence>
<gene>
    <name evidence="1" type="ORF">SAMN07250955_104247</name>
</gene>
<evidence type="ECO:0000313" key="2">
    <source>
        <dbReference type="Proteomes" id="UP000197065"/>
    </source>
</evidence>
<proteinExistence type="predicted"/>
<sequence length="156" mass="17435">MSKPTSRIVKVVIDERSVIRWSPEIEHERNVAIFDLIEGNSFALKDGPAGPYELMMGLRDSTLVLEVKAYLGEQEILIPVRSLRGVIKDYFLICESYFSAIKGATATRIEALDMARRGLHDEGAKLLADVLETKVSMDAGTARRLFTLICVLHVRS</sequence>